<dbReference type="InterPro" id="IPR011009">
    <property type="entry name" value="Kinase-like_dom_sf"/>
</dbReference>
<proteinExistence type="predicted"/>
<evidence type="ECO:0000256" key="1">
    <source>
        <dbReference type="ARBA" id="ARBA00004479"/>
    </source>
</evidence>
<dbReference type="SUPFAM" id="SSF56112">
    <property type="entry name" value="Protein kinase-like (PK-like)"/>
    <property type="match status" value="1"/>
</dbReference>
<dbReference type="AlphaFoldDB" id="A0AAW1XTK1"/>
<keyword evidence="8" id="KW-0547">Nucleotide-binding</keyword>
<dbReference type="EMBL" id="JBEDUW010000003">
    <property type="protein sequence ID" value="KAK9940058.1"/>
    <property type="molecule type" value="Genomic_DNA"/>
</dbReference>
<gene>
    <name evidence="9" type="ORF">M0R45_016733</name>
</gene>
<dbReference type="GO" id="GO:0005524">
    <property type="term" value="F:ATP binding"/>
    <property type="evidence" value="ECO:0007669"/>
    <property type="project" value="UniProtKB-UniRule"/>
</dbReference>
<organism evidence="9 10">
    <name type="scientific">Rubus argutus</name>
    <name type="common">Southern blackberry</name>
    <dbReference type="NCBI Taxonomy" id="59490"/>
    <lineage>
        <taxon>Eukaryota</taxon>
        <taxon>Viridiplantae</taxon>
        <taxon>Streptophyta</taxon>
        <taxon>Embryophyta</taxon>
        <taxon>Tracheophyta</taxon>
        <taxon>Spermatophyta</taxon>
        <taxon>Magnoliopsida</taxon>
        <taxon>eudicotyledons</taxon>
        <taxon>Gunneridae</taxon>
        <taxon>Pentapetalae</taxon>
        <taxon>rosids</taxon>
        <taxon>fabids</taxon>
        <taxon>Rosales</taxon>
        <taxon>Rosaceae</taxon>
        <taxon>Rosoideae</taxon>
        <taxon>Rosoideae incertae sedis</taxon>
        <taxon>Rubus</taxon>
    </lineage>
</organism>
<comment type="caution">
    <text evidence="9">The sequence shown here is derived from an EMBL/GenBank/DDBJ whole genome shotgun (WGS) entry which is preliminary data.</text>
</comment>
<keyword evidence="5" id="KW-1133">Transmembrane helix</keyword>
<dbReference type="GO" id="GO:0004674">
    <property type="term" value="F:protein serine/threonine kinase activity"/>
    <property type="evidence" value="ECO:0007669"/>
    <property type="project" value="UniProtKB-KW"/>
</dbReference>
<evidence type="ECO:0000256" key="7">
    <source>
        <dbReference type="ARBA" id="ARBA00023180"/>
    </source>
</evidence>
<dbReference type="PROSITE" id="PS00107">
    <property type="entry name" value="PROTEIN_KINASE_ATP"/>
    <property type="match status" value="1"/>
</dbReference>
<dbReference type="InterPro" id="IPR045874">
    <property type="entry name" value="LRK10/LRL21-25-like"/>
</dbReference>
<evidence type="ECO:0000313" key="10">
    <source>
        <dbReference type="Proteomes" id="UP001457282"/>
    </source>
</evidence>
<evidence type="ECO:0000256" key="6">
    <source>
        <dbReference type="ARBA" id="ARBA00023136"/>
    </source>
</evidence>
<evidence type="ECO:0000256" key="5">
    <source>
        <dbReference type="ARBA" id="ARBA00022989"/>
    </source>
</evidence>
<evidence type="ECO:0000256" key="4">
    <source>
        <dbReference type="ARBA" id="ARBA00022729"/>
    </source>
</evidence>
<protein>
    <recommendedName>
        <fullName evidence="11">Protein kinase domain-containing protein</fullName>
    </recommendedName>
</protein>
<comment type="subcellular location">
    <subcellularLocation>
        <location evidence="1">Membrane</location>
        <topology evidence="1">Single-pass type I membrane protein</topology>
    </subcellularLocation>
</comment>
<evidence type="ECO:0008006" key="11">
    <source>
        <dbReference type="Google" id="ProtNLM"/>
    </source>
</evidence>
<keyword evidence="2" id="KW-0723">Serine/threonine-protein kinase</keyword>
<reference evidence="9 10" key="1">
    <citation type="journal article" date="2023" name="G3 (Bethesda)">
        <title>A chromosome-length genome assembly and annotation of blackberry (Rubus argutus, cv. 'Hillquist').</title>
        <authorList>
            <person name="Bruna T."/>
            <person name="Aryal R."/>
            <person name="Dudchenko O."/>
            <person name="Sargent D.J."/>
            <person name="Mead D."/>
            <person name="Buti M."/>
            <person name="Cavallini A."/>
            <person name="Hytonen T."/>
            <person name="Andres J."/>
            <person name="Pham M."/>
            <person name="Weisz D."/>
            <person name="Mascagni F."/>
            <person name="Usai G."/>
            <person name="Natali L."/>
            <person name="Bassil N."/>
            <person name="Fernandez G.E."/>
            <person name="Lomsadze A."/>
            <person name="Armour M."/>
            <person name="Olukolu B."/>
            <person name="Poorten T."/>
            <person name="Britton C."/>
            <person name="Davik J."/>
            <person name="Ashrafi H."/>
            <person name="Aiden E.L."/>
            <person name="Borodovsky M."/>
            <person name="Worthington M."/>
        </authorList>
    </citation>
    <scope>NUCLEOTIDE SEQUENCE [LARGE SCALE GENOMIC DNA]</scope>
    <source>
        <strain evidence="9">PI 553951</strain>
    </source>
</reference>
<evidence type="ECO:0000256" key="8">
    <source>
        <dbReference type="PROSITE-ProRule" id="PRU10141"/>
    </source>
</evidence>
<keyword evidence="6" id="KW-0472">Membrane</keyword>
<keyword evidence="10" id="KW-1185">Reference proteome</keyword>
<keyword evidence="2" id="KW-0808">Transferase</keyword>
<keyword evidence="2" id="KW-0418">Kinase</keyword>
<dbReference type="InterPro" id="IPR017441">
    <property type="entry name" value="Protein_kinase_ATP_BS"/>
</dbReference>
<feature type="binding site" evidence="8">
    <location>
        <position position="31"/>
    </location>
    <ligand>
        <name>ATP</name>
        <dbReference type="ChEBI" id="CHEBI:30616"/>
    </ligand>
</feature>
<evidence type="ECO:0000256" key="3">
    <source>
        <dbReference type="ARBA" id="ARBA00022692"/>
    </source>
</evidence>
<dbReference type="GO" id="GO:0016020">
    <property type="term" value="C:membrane"/>
    <property type="evidence" value="ECO:0007669"/>
    <property type="project" value="UniProtKB-SubCell"/>
</dbReference>
<dbReference type="Gene3D" id="3.30.200.20">
    <property type="entry name" value="Phosphorylase Kinase, domain 1"/>
    <property type="match status" value="1"/>
</dbReference>
<dbReference type="Proteomes" id="UP001457282">
    <property type="component" value="Unassembled WGS sequence"/>
</dbReference>
<keyword evidence="7" id="KW-0325">Glycoprotein</keyword>
<evidence type="ECO:0000256" key="2">
    <source>
        <dbReference type="ARBA" id="ARBA00022527"/>
    </source>
</evidence>
<dbReference type="PANTHER" id="PTHR27009">
    <property type="entry name" value="RUST RESISTANCE KINASE LR10-RELATED"/>
    <property type="match status" value="1"/>
</dbReference>
<sequence length="135" mass="15180">MTNDFRDKLGQGGFGSVCKGELSSGHLVAVKMTGSKGRSKNKKAYAEHSSQIDFPCWIHEQLEKGLNIEIEYSLEYENKIAKKMIMVALWCIQWMPVNRPSMTKVLEMLESEGEAWKCLRNLSLVPRGANRGSNG</sequence>
<name>A0AAW1XTK1_RUBAR</name>
<evidence type="ECO:0000313" key="9">
    <source>
        <dbReference type="EMBL" id="KAK9940058.1"/>
    </source>
</evidence>
<keyword evidence="4" id="KW-0732">Signal</keyword>
<keyword evidence="8" id="KW-0067">ATP-binding</keyword>
<accession>A0AAW1XTK1</accession>
<keyword evidence="3" id="KW-0812">Transmembrane</keyword>